<dbReference type="GO" id="GO:0003677">
    <property type="term" value="F:DNA binding"/>
    <property type="evidence" value="ECO:0007669"/>
    <property type="project" value="UniProtKB-KW"/>
</dbReference>
<keyword evidence="5" id="KW-1185">Reference proteome</keyword>
<dbReference type="RefSeq" id="WP_218116220.1">
    <property type="nucleotide sequence ID" value="NZ_CAJVAP010000033.1"/>
</dbReference>
<evidence type="ECO:0000256" key="1">
    <source>
        <dbReference type="ARBA" id="ARBA00023125"/>
    </source>
</evidence>
<dbReference type="Proteomes" id="UP000693892">
    <property type="component" value="Unassembled WGS sequence"/>
</dbReference>
<protein>
    <submittedName>
        <fullName evidence="4">Transcriptional regulator KdgR</fullName>
    </submittedName>
</protein>
<dbReference type="Pfam" id="PF01614">
    <property type="entry name" value="IclR_C"/>
    <property type="match status" value="1"/>
</dbReference>
<dbReference type="AlphaFoldDB" id="A0A916JZT2"/>
<dbReference type="InterPro" id="IPR014757">
    <property type="entry name" value="Tscrpt_reg_IclR_C"/>
</dbReference>
<accession>A0A916JZT2</accession>
<dbReference type="GO" id="GO:0045892">
    <property type="term" value="P:negative regulation of DNA-templated transcription"/>
    <property type="evidence" value="ECO:0007669"/>
    <property type="project" value="TreeGrafter"/>
</dbReference>
<reference evidence="4" key="1">
    <citation type="submission" date="2021-06" db="EMBL/GenBank/DDBJ databases">
        <authorList>
            <person name="Criscuolo A."/>
        </authorList>
    </citation>
    <scope>NUCLEOTIDE SEQUENCE</scope>
    <source>
        <strain evidence="4">CIP111803</strain>
    </source>
</reference>
<evidence type="ECO:0000313" key="5">
    <source>
        <dbReference type="Proteomes" id="UP000693892"/>
    </source>
</evidence>
<dbReference type="InterPro" id="IPR005471">
    <property type="entry name" value="Tscrpt_reg_IclR_N"/>
</dbReference>
<gene>
    <name evidence="4" type="primary">kdgR</name>
    <name evidence="4" type="ORF">LEUCIP111803_02291</name>
</gene>
<dbReference type="PANTHER" id="PTHR30136">
    <property type="entry name" value="HELIX-TURN-HELIX TRANSCRIPTIONAL REGULATOR, ICLR FAMILY"/>
    <property type="match status" value="1"/>
</dbReference>
<feature type="domain" description="HTH iclR-type" evidence="2">
    <location>
        <begin position="8"/>
        <end position="70"/>
    </location>
</feature>
<dbReference type="InterPro" id="IPR050707">
    <property type="entry name" value="HTH_MetabolicPath_Reg"/>
</dbReference>
<dbReference type="PROSITE" id="PS51078">
    <property type="entry name" value="ICLR_ED"/>
    <property type="match status" value="1"/>
</dbReference>
<dbReference type="PROSITE" id="PS51077">
    <property type="entry name" value="HTH_ICLR"/>
    <property type="match status" value="1"/>
</dbReference>
<feature type="domain" description="IclR-ED" evidence="3">
    <location>
        <begin position="71"/>
        <end position="256"/>
    </location>
</feature>
<dbReference type="GO" id="GO:0003700">
    <property type="term" value="F:DNA-binding transcription factor activity"/>
    <property type="evidence" value="ECO:0007669"/>
    <property type="project" value="TreeGrafter"/>
</dbReference>
<evidence type="ECO:0000313" key="4">
    <source>
        <dbReference type="EMBL" id="CAG7619412.1"/>
    </source>
</evidence>
<comment type="caution">
    <text evidence="4">The sequence shown here is derived from an EMBL/GenBank/DDBJ whole genome shotgun (WGS) entry which is preliminary data.</text>
</comment>
<dbReference type="PANTHER" id="PTHR30136:SF24">
    <property type="entry name" value="HTH-TYPE TRANSCRIPTIONAL REPRESSOR ALLR"/>
    <property type="match status" value="1"/>
</dbReference>
<proteinExistence type="predicted"/>
<dbReference type="Pfam" id="PF09339">
    <property type="entry name" value="HTH_IclR"/>
    <property type="match status" value="1"/>
</dbReference>
<organism evidence="4 5">
    <name type="scientific">Leucobacter soli</name>
    <dbReference type="NCBI Taxonomy" id="2812850"/>
    <lineage>
        <taxon>Bacteria</taxon>
        <taxon>Bacillati</taxon>
        <taxon>Actinomycetota</taxon>
        <taxon>Actinomycetes</taxon>
        <taxon>Micrococcales</taxon>
        <taxon>Microbacteriaceae</taxon>
        <taxon>Leucobacter</taxon>
    </lineage>
</organism>
<sequence length="264" mass="28172">MSSAIHPTSTVVRTARLIEALADAEGEVGVNQLAERLGLAPSTVHRSLQLLCDEGFATWNPTTRVYSSGPSLYRIAARASQAFPMSAIITPSVEQLAARYNETVLFAMYLPKDRAMSFLVRSDGTQALQYRIDMHAPLSLLWGASGKAILAYLDHEEITGIYESEGMTSPAGGAELPQLTTLLEEMQRIRDAGVALSDSEKLPGARGIASPVFGAGGVVGALVLTSPLDRLPHGSVEEIATTIRSTAQRLSHALGQSARQKDLS</sequence>
<dbReference type="EMBL" id="CAJVAP010000033">
    <property type="protein sequence ID" value="CAG7619412.1"/>
    <property type="molecule type" value="Genomic_DNA"/>
</dbReference>
<name>A0A916JZT2_9MICO</name>
<evidence type="ECO:0000259" key="2">
    <source>
        <dbReference type="PROSITE" id="PS51077"/>
    </source>
</evidence>
<dbReference type="SMART" id="SM00346">
    <property type="entry name" value="HTH_ICLR"/>
    <property type="match status" value="1"/>
</dbReference>
<keyword evidence="1" id="KW-0238">DNA-binding</keyword>
<evidence type="ECO:0000259" key="3">
    <source>
        <dbReference type="PROSITE" id="PS51078"/>
    </source>
</evidence>